<accession>A0A485L996</accession>
<evidence type="ECO:0000313" key="2">
    <source>
        <dbReference type="EMBL" id="VFT94592.1"/>
    </source>
</evidence>
<dbReference type="SUPFAM" id="SSF48403">
    <property type="entry name" value="Ankyrin repeat"/>
    <property type="match status" value="1"/>
</dbReference>
<organism evidence="2 3">
    <name type="scientific">Aphanomyces stellatus</name>
    <dbReference type="NCBI Taxonomy" id="120398"/>
    <lineage>
        <taxon>Eukaryota</taxon>
        <taxon>Sar</taxon>
        <taxon>Stramenopiles</taxon>
        <taxon>Oomycota</taxon>
        <taxon>Saprolegniomycetes</taxon>
        <taxon>Saprolegniales</taxon>
        <taxon>Verrucalvaceae</taxon>
        <taxon>Aphanomyces</taxon>
    </lineage>
</organism>
<dbReference type="OrthoDB" id="60283at2759"/>
<protein>
    <submittedName>
        <fullName evidence="2">Aste57867_17849 protein</fullName>
    </submittedName>
</protein>
<name>A0A485L996_9STRA</name>
<dbReference type="SMART" id="SM00248">
    <property type="entry name" value="ANK"/>
    <property type="match status" value="5"/>
</dbReference>
<reference evidence="1" key="2">
    <citation type="submission" date="2019-06" db="EMBL/GenBank/DDBJ databases">
        <title>Genomics analysis of Aphanomyces spp. identifies a new class of oomycete effector associated with host adaptation.</title>
        <authorList>
            <person name="Gaulin E."/>
        </authorList>
    </citation>
    <scope>NUCLEOTIDE SEQUENCE</scope>
    <source>
        <strain evidence="1">CBS 578.67</strain>
    </source>
</reference>
<dbReference type="Gene3D" id="1.25.40.20">
    <property type="entry name" value="Ankyrin repeat-containing domain"/>
    <property type="match status" value="4"/>
</dbReference>
<dbReference type="PANTHER" id="PTHR46586:SF3">
    <property type="entry name" value="ANKYRIN REPEAT-CONTAINING PROTEIN"/>
    <property type="match status" value="1"/>
</dbReference>
<dbReference type="EMBL" id="CAADRA010006335">
    <property type="protein sequence ID" value="VFT94592.1"/>
    <property type="molecule type" value="Genomic_DNA"/>
</dbReference>
<dbReference type="InterPro" id="IPR036770">
    <property type="entry name" value="Ankyrin_rpt-contain_sf"/>
</dbReference>
<dbReference type="EMBL" id="VJMH01006314">
    <property type="protein sequence ID" value="KAF0690794.1"/>
    <property type="molecule type" value="Genomic_DNA"/>
</dbReference>
<sequence>MQPLAEVEIQIMHNRVCRHDVFEAGGAAARQSAMDMKMNAFHAVFHTWLAEYGQERLPRLFACLPRLVNAVVRDAVWFNDLPLLQSLHELVDLNTLPDKLIDFAASKNHFELVKYLDTIGHDGHSSDAMDWASEHGNLALVTYLHQHGRPMCTGDGLRQAFGKAHLDVADYLLDVVDDDAYVYAVANAINDVVVTGRVDAVEFLLGLGARFKNYAIAVAALNGQLELVRWMLANQPETPHLIDNAIDHAAMKNQFEVVLFLLERTLPRDPLCSVYRNVMACAAGAGRLDMVQYIHQCGATSPSTHAMDNAAANGHLHVVQWLHNHRSEGCTQKAIDKAAANNHLDVVQWLQHHRQMALSANAMDDAAGNGHLDMVQWLHVHSNAGCTVRALDSAIANGHLEVAQWLHANRSEGCSSEALDKAASGGFFDVVLWCHEYVPQCRGTDAMLECAAEAGHVKMVKWILVHRSNGCPGCARVAAWEKQHVVTSEILGQVPRNTARECGRCQTMMDANYYECDEIICTGSCRTRVQGEFDN</sequence>
<evidence type="ECO:0000313" key="1">
    <source>
        <dbReference type="EMBL" id="KAF0690794.1"/>
    </source>
</evidence>
<dbReference type="PANTHER" id="PTHR46586">
    <property type="entry name" value="ANKYRIN REPEAT-CONTAINING PROTEIN"/>
    <property type="match status" value="1"/>
</dbReference>
<proteinExistence type="predicted"/>
<dbReference type="Pfam" id="PF13637">
    <property type="entry name" value="Ank_4"/>
    <property type="match status" value="2"/>
</dbReference>
<evidence type="ECO:0000313" key="3">
    <source>
        <dbReference type="Proteomes" id="UP000332933"/>
    </source>
</evidence>
<gene>
    <name evidence="2" type="primary">Aste57867_17849</name>
    <name evidence="1" type="ORF">As57867_017788</name>
    <name evidence="2" type="ORF">ASTE57867_17849</name>
</gene>
<dbReference type="InterPro" id="IPR052050">
    <property type="entry name" value="SecEffector_AnkRepeat"/>
</dbReference>
<reference evidence="2 3" key="1">
    <citation type="submission" date="2019-03" db="EMBL/GenBank/DDBJ databases">
        <authorList>
            <person name="Gaulin E."/>
            <person name="Dumas B."/>
        </authorList>
    </citation>
    <scope>NUCLEOTIDE SEQUENCE [LARGE SCALE GENOMIC DNA]</scope>
    <source>
        <strain evidence="2">CBS 568.67</strain>
    </source>
</reference>
<keyword evidence="3" id="KW-1185">Reference proteome</keyword>
<dbReference type="AlphaFoldDB" id="A0A485L996"/>
<dbReference type="Proteomes" id="UP000332933">
    <property type="component" value="Unassembled WGS sequence"/>
</dbReference>
<dbReference type="InterPro" id="IPR002110">
    <property type="entry name" value="Ankyrin_rpt"/>
</dbReference>